<keyword evidence="3" id="KW-0560">Oxidoreductase</keyword>
<dbReference type="InterPro" id="IPR036661">
    <property type="entry name" value="Luciferase-like_sf"/>
</dbReference>
<dbReference type="Pfam" id="PF00296">
    <property type="entry name" value="Bac_luciferase"/>
    <property type="match status" value="1"/>
</dbReference>
<dbReference type="PIRSF" id="PIRSF000337">
    <property type="entry name" value="NTA_MOA"/>
    <property type="match status" value="1"/>
</dbReference>
<dbReference type="Gene3D" id="3.20.20.30">
    <property type="entry name" value="Luciferase-like domain"/>
    <property type="match status" value="1"/>
</dbReference>
<dbReference type="SUPFAM" id="SSF51679">
    <property type="entry name" value="Bacterial luciferase-like"/>
    <property type="match status" value="1"/>
</dbReference>
<dbReference type="InterPro" id="IPR016215">
    <property type="entry name" value="NTA_MOA"/>
</dbReference>
<evidence type="ECO:0000313" key="7">
    <source>
        <dbReference type="EMBL" id="KLL12755.1"/>
    </source>
</evidence>
<evidence type="ECO:0000259" key="6">
    <source>
        <dbReference type="Pfam" id="PF00296"/>
    </source>
</evidence>
<keyword evidence="2" id="KW-0288">FMN</keyword>
<name>A0ABR5F7X7_9ACTN</name>
<dbReference type="Proteomes" id="UP000035425">
    <property type="component" value="Unassembled WGS sequence"/>
</dbReference>
<protein>
    <submittedName>
        <fullName evidence="7">Monooxygenase</fullName>
    </submittedName>
</protein>
<gene>
    <name evidence="7" type="ORF">FrCorBMG51_02460</name>
</gene>
<comment type="similarity">
    <text evidence="5">Belongs to the NtaA/SnaA/DszA monooxygenase family.</text>
</comment>
<sequence length="443" mass="48703">MHLNANVLASGRHDAAWRLSDNPRSVDDVDAFCEIARIAERGTFDAVFFADGPQLAADFDRRPWHSLDPVVLLAAMARATERVGLVATASTTFNEPYEVARRFATLDHVSGGRAAWNIVTSQSDDAAANFGHPRMPGHAERYARAEEFVDVVVKLWDSFEDEALLADPVTGRYADPARVHRIDHVGPAFRVRGPLNVPRAPQGRPMIVQAGDSGPSRRLGARWADALFTVQRTCTEAQAFYAQLKGLAAANGRDPDSLVILPGLYTVVGSTQAEARRRREEMDALLDLDVQVALLAERLNVDPQRLTLDRPLPDDIDGQGGAGITSGFVENILREARRENLTVRQLLGRNPFGGHRLVVGTPEQIADNMERWFRGRAADGFNLNMDAYPSGLELFVDHVVPELRRRGLFRTAYEGVTLRSHLGLPRAPSRYAPASPGLVAATR</sequence>
<dbReference type="InterPro" id="IPR051260">
    <property type="entry name" value="Diverse_substr_monoxygenases"/>
</dbReference>
<dbReference type="PANTHER" id="PTHR30011">
    <property type="entry name" value="ALKANESULFONATE MONOOXYGENASE-RELATED"/>
    <property type="match status" value="1"/>
</dbReference>
<reference evidence="7 8" key="1">
    <citation type="submission" date="2014-12" db="EMBL/GenBank/DDBJ databases">
        <title>Frankia sp. BMG5.1 draft genome.</title>
        <authorList>
            <person name="Gtari M."/>
            <person name="Ghodhbane-Gtari F."/>
            <person name="Nouioui I."/>
            <person name="Ktari A."/>
            <person name="Hezbri K."/>
            <person name="Mimouni W."/>
            <person name="Sbissi I."/>
            <person name="Ayari A."/>
            <person name="Yamanaka T."/>
            <person name="Normand P."/>
            <person name="Tisa L.S."/>
            <person name="Boudabous A."/>
        </authorList>
    </citation>
    <scope>NUCLEOTIDE SEQUENCE [LARGE SCALE GENOMIC DNA]</scope>
    <source>
        <strain evidence="7 8">BMG5.1</strain>
    </source>
</reference>
<evidence type="ECO:0000256" key="5">
    <source>
        <dbReference type="ARBA" id="ARBA00033748"/>
    </source>
</evidence>
<accession>A0ABR5F7X7</accession>
<evidence type="ECO:0000313" key="8">
    <source>
        <dbReference type="Proteomes" id="UP000035425"/>
    </source>
</evidence>
<evidence type="ECO:0000256" key="3">
    <source>
        <dbReference type="ARBA" id="ARBA00023002"/>
    </source>
</evidence>
<dbReference type="EMBL" id="JWIO01000003">
    <property type="protein sequence ID" value="KLL12755.1"/>
    <property type="molecule type" value="Genomic_DNA"/>
</dbReference>
<dbReference type="CDD" id="cd01095">
    <property type="entry name" value="Nitrilotriacetate_monoxgenase"/>
    <property type="match status" value="1"/>
</dbReference>
<evidence type="ECO:0000256" key="2">
    <source>
        <dbReference type="ARBA" id="ARBA00022643"/>
    </source>
</evidence>
<feature type="domain" description="Luciferase-like" evidence="6">
    <location>
        <begin position="23"/>
        <end position="373"/>
    </location>
</feature>
<keyword evidence="1" id="KW-0285">Flavoprotein</keyword>
<evidence type="ECO:0000256" key="4">
    <source>
        <dbReference type="ARBA" id="ARBA00023033"/>
    </source>
</evidence>
<keyword evidence="8" id="KW-1185">Reference proteome</keyword>
<dbReference type="PANTHER" id="PTHR30011:SF16">
    <property type="entry name" value="C2H2 FINGER DOMAIN TRANSCRIPTION FACTOR (EUROFUNG)-RELATED"/>
    <property type="match status" value="1"/>
</dbReference>
<comment type="caution">
    <text evidence="7">The sequence shown here is derived from an EMBL/GenBank/DDBJ whole genome shotgun (WGS) entry which is preliminary data.</text>
</comment>
<keyword evidence="4 7" id="KW-0503">Monooxygenase</keyword>
<evidence type="ECO:0000256" key="1">
    <source>
        <dbReference type="ARBA" id="ARBA00022630"/>
    </source>
</evidence>
<proteinExistence type="inferred from homology"/>
<dbReference type="GO" id="GO:0004497">
    <property type="term" value="F:monooxygenase activity"/>
    <property type="evidence" value="ECO:0007669"/>
    <property type="project" value="UniProtKB-KW"/>
</dbReference>
<dbReference type="NCBIfam" id="TIGR03860">
    <property type="entry name" value="FMN_nitrolo"/>
    <property type="match status" value="1"/>
</dbReference>
<organism evidence="7 8">
    <name type="scientific">Protofrankia coriariae</name>
    <dbReference type="NCBI Taxonomy" id="1562887"/>
    <lineage>
        <taxon>Bacteria</taxon>
        <taxon>Bacillati</taxon>
        <taxon>Actinomycetota</taxon>
        <taxon>Actinomycetes</taxon>
        <taxon>Frankiales</taxon>
        <taxon>Frankiaceae</taxon>
        <taxon>Protofrankia</taxon>
    </lineage>
</organism>
<dbReference type="InterPro" id="IPR011251">
    <property type="entry name" value="Luciferase-like_dom"/>
</dbReference>